<evidence type="ECO:0000256" key="10">
    <source>
        <dbReference type="SAM" id="Phobius"/>
    </source>
</evidence>
<name>A0ABN0XMY4_9ALTE</name>
<comment type="caution">
    <text evidence="14">The sequence shown here is derived from an EMBL/GenBank/DDBJ whole genome shotgun (WGS) entry which is preliminary data.</text>
</comment>
<dbReference type="InterPro" id="IPR029016">
    <property type="entry name" value="GAF-like_dom_sf"/>
</dbReference>
<dbReference type="InterPro" id="IPR003661">
    <property type="entry name" value="HisK_dim/P_dom"/>
</dbReference>
<feature type="modified residue" description="4-aspartylphosphate" evidence="8">
    <location>
        <position position="828"/>
    </location>
</feature>
<dbReference type="PANTHER" id="PTHR45339:SF1">
    <property type="entry name" value="HYBRID SIGNAL TRANSDUCTION HISTIDINE KINASE J"/>
    <property type="match status" value="1"/>
</dbReference>
<dbReference type="InterPro" id="IPR003018">
    <property type="entry name" value="GAF"/>
</dbReference>
<evidence type="ECO:0000256" key="8">
    <source>
        <dbReference type="PROSITE-ProRule" id="PRU00169"/>
    </source>
</evidence>
<dbReference type="PRINTS" id="PR00344">
    <property type="entry name" value="BCTRLSENSOR"/>
</dbReference>
<dbReference type="Gene3D" id="3.30.450.40">
    <property type="match status" value="1"/>
</dbReference>
<evidence type="ECO:0000313" key="15">
    <source>
        <dbReference type="Proteomes" id="UP001501757"/>
    </source>
</evidence>
<sequence length="1166" mass="130376">MRLHSLSQKIALGYLLLVALLAAAVLLTIVEIQGLSRETERLIDLREPTAKLGLELDSGINHSLSALRGWIVTGDDEYRLNRRRVWAEQVETALQNLDKLSSQWKTENVLRFSKLTPIIGELQLQMEQVEALAGSDPAAANASLENNVMPLVLAGRDVLNNMLDDQRNAFRSELLQVSERISFLSMLEWSLMVMGLVLGGLLSWLVTKAVTGPVADAVAVADNIGRGNLDTDIVVGGSKELDVLGTALLNMREALKDKTSQNERFNWMSTGQNRLNEAMRGDKQVELLSSSIISFLASYINACIGALYLLDERQNRLVLQGSYAHGGGSAPEEFHLGEGLVGQVAVSGTPLLISEVDEDYIRVRSSIVDGVPRQLYLCPFQFEGKSLGVLELGKMQLFSGDEMEFVRANMEAVAISLNSALSRKKIQMLLEETQQQSEELQQQQEELEQSNEELEEQTQQLKEQQEELQAANEELEEQTQLIMQKNQDLEKAQESIEIKARQLEISSKYKSEFLANMSHELRTPLNSLLILAQDLANNNQGNLDDEQVESAQVISKSGHDLLHLINDILDLSKVEAGKLDLNVSQVSLQQLADDIMRQFRRTATDKGLVFTVSLPSDLPLHIQTDRNRLMQVLNNLISNALKFTEQGKVQVDWQMKDNKWLVIRVTDTGIGIAEDKQDVIFEAFVQAEGGTSRKYGGTGLGLSICRELCKLLGGSLSVDSELGRGSVFTLSIPLILSSQAVPVHTPKLRDTVLNEGEERFLDYPCIADQRENVQDGDRVLLIIEDDRSFSEILAAQARNKGFKHLNTATGEDGLVLARRYLPHAIILDLDLPGMDGHMVLKQLKADPETRHIPVHIMSAHERSLDPIRSGALDYLTKPVSKDELEMAFTRMEDFINRKMKNLLVVEDDDNLRKAIVKLIGNGDVQCFEAGTAQRALELCRTEQVDCMVLDVGLPDLSGFEMLRQLKSEHQEQLPPVIVYTGRELNRQENDELQQYAETIIVKGVKSEERLLDETALFLHRAITKLPAAKKELITQLYDGESQLQGKCVLLVDDDMRNVFALSKVLKDKGMEVVKAENGRVALSQLEASKAVDFVLMDIMMPEMDGYECMRHIRAKSEFRDLPIVALTAKAMKEDRQKCLEAGANDYIAKPVNVERLISLMKIWVNR</sequence>
<dbReference type="CDD" id="cd06225">
    <property type="entry name" value="HAMP"/>
    <property type="match status" value="1"/>
</dbReference>
<dbReference type="Proteomes" id="UP001501757">
    <property type="component" value="Unassembled WGS sequence"/>
</dbReference>
<gene>
    <name evidence="14" type="ORF">GCM10009092_35430</name>
</gene>
<feature type="domain" description="Histidine kinase" evidence="11">
    <location>
        <begin position="516"/>
        <end position="736"/>
    </location>
</feature>
<evidence type="ECO:0000259" key="13">
    <source>
        <dbReference type="PROSITE" id="PS50885"/>
    </source>
</evidence>
<dbReference type="CDD" id="cd16922">
    <property type="entry name" value="HATPase_EvgS-ArcB-TorS-like"/>
    <property type="match status" value="1"/>
</dbReference>
<dbReference type="Gene3D" id="6.10.340.10">
    <property type="match status" value="1"/>
</dbReference>
<keyword evidence="10" id="KW-0812">Transmembrane</keyword>
<dbReference type="EMBL" id="BAAAEI010000023">
    <property type="protein sequence ID" value="GAA0368075.1"/>
    <property type="molecule type" value="Genomic_DNA"/>
</dbReference>
<dbReference type="SMART" id="SM00065">
    <property type="entry name" value="GAF"/>
    <property type="match status" value="1"/>
</dbReference>
<reference evidence="14 15" key="1">
    <citation type="journal article" date="2019" name="Int. J. Syst. Evol. Microbiol.">
        <title>The Global Catalogue of Microorganisms (GCM) 10K type strain sequencing project: providing services to taxonomists for standard genome sequencing and annotation.</title>
        <authorList>
            <consortium name="The Broad Institute Genomics Platform"/>
            <consortium name="The Broad Institute Genome Sequencing Center for Infectious Disease"/>
            <person name="Wu L."/>
            <person name="Ma J."/>
        </authorList>
    </citation>
    <scope>NUCLEOTIDE SEQUENCE [LARGE SCALE GENOMIC DNA]</scope>
    <source>
        <strain evidence="14 15">JCM 13378</strain>
    </source>
</reference>
<dbReference type="SMART" id="SM00388">
    <property type="entry name" value="HisKA"/>
    <property type="match status" value="1"/>
</dbReference>
<dbReference type="EC" id="2.7.13.3" evidence="3"/>
<dbReference type="PROSITE" id="PS50109">
    <property type="entry name" value="HIS_KIN"/>
    <property type="match status" value="1"/>
</dbReference>
<dbReference type="Gene3D" id="3.30.565.10">
    <property type="entry name" value="Histidine kinase-like ATPase, C-terminal domain"/>
    <property type="match status" value="1"/>
</dbReference>
<evidence type="ECO:0000256" key="2">
    <source>
        <dbReference type="ARBA" id="ARBA00004370"/>
    </source>
</evidence>
<evidence type="ECO:0000256" key="6">
    <source>
        <dbReference type="ARBA" id="ARBA00022777"/>
    </source>
</evidence>
<dbReference type="InterPro" id="IPR036890">
    <property type="entry name" value="HATPase_C_sf"/>
</dbReference>
<dbReference type="SUPFAM" id="SSF55781">
    <property type="entry name" value="GAF domain-like"/>
    <property type="match status" value="1"/>
</dbReference>
<dbReference type="CDD" id="cd00082">
    <property type="entry name" value="HisKA"/>
    <property type="match status" value="1"/>
</dbReference>
<dbReference type="PROSITE" id="PS50110">
    <property type="entry name" value="RESPONSE_REGULATORY"/>
    <property type="match status" value="3"/>
</dbReference>
<feature type="transmembrane region" description="Helical" evidence="10">
    <location>
        <begin position="12"/>
        <end position="32"/>
    </location>
</feature>
<feature type="domain" description="Response regulatory" evidence="12">
    <location>
        <begin position="901"/>
        <end position="1017"/>
    </location>
</feature>
<keyword evidence="6" id="KW-0418">Kinase</keyword>
<dbReference type="RefSeq" id="WP_343846740.1">
    <property type="nucleotide sequence ID" value="NZ_BAAAEI010000023.1"/>
</dbReference>
<feature type="domain" description="Response regulatory" evidence="12">
    <location>
        <begin position="1047"/>
        <end position="1164"/>
    </location>
</feature>
<comment type="catalytic activity">
    <reaction evidence="1">
        <text>ATP + protein L-histidine = ADP + protein N-phospho-L-histidine.</text>
        <dbReference type="EC" id="2.7.13.3"/>
    </reaction>
</comment>
<dbReference type="Pfam" id="PF02518">
    <property type="entry name" value="HATPase_c"/>
    <property type="match status" value="1"/>
</dbReference>
<feature type="modified residue" description="4-aspartylphosphate" evidence="8">
    <location>
        <position position="1097"/>
    </location>
</feature>
<feature type="region of interest" description="Disordered" evidence="9">
    <location>
        <begin position="437"/>
        <end position="470"/>
    </location>
</feature>
<dbReference type="SMART" id="SM00448">
    <property type="entry name" value="REC"/>
    <property type="match status" value="3"/>
</dbReference>
<dbReference type="Pfam" id="PF00512">
    <property type="entry name" value="HisKA"/>
    <property type="match status" value="1"/>
</dbReference>
<dbReference type="InterPro" id="IPR001789">
    <property type="entry name" value="Sig_transdc_resp-reg_receiver"/>
</dbReference>
<evidence type="ECO:0000313" key="14">
    <source>
        <dbReference type="EMBL" id="GAA0368075.1"/>
    </source>
</evidence>
<evidence type="ECO:0000256" key="4">
    <source>
        <dbReference type="ARBA" id="ARBA00022553"/>
    </source>
</evidence>
<accession>A0ABN0XMY4</accession>
<dbReference type="SUPFAM" id="SSF55874">
    <property type="entry name" value="ATPase domain of HSP90 chaperone/DNA topoisomerase II/histidine kinase"/>
    <property type="match status" value="1"/>
</dbReference>
<dbReference type="InterPro" id="IPR036097">
    <property type="entry name" value="HisK_dim/P_sf"/>
</dbReference>
<feature type="compositionally biased region" description="Low complexity" evidence="9">
    <location>
        <begin position="457"/>
        <end position="470"/>
    </location>
</feature>
<dbReference type="InterPro" id="IPR011006">
    <property type="entry name" value="CheY-like_superfamily"/>
</dbReference>
<dbReference type="PANTHER" id="PTHR45339">
    <property type="entry name" value="HYBRID SIGNAL TRANSDUCTION HISTIDINE KINASE J"/>
    <property type="match status" value="1"/>
</dbReference>
<evidence type="ECO:0000256" key="7">
    <source>
        <dbReference type="ARBA" id="ARBA00023012"/>
    </source>
</evidence>
<evidence type="ECO:0000259" key="11">
    <source>
        <dbReference type="PROSITE" id="PS50109"/>
    </source>
</evidence>
<keyword evidence="15" id="KW-1185">Reference proteome</keyword>
<dbReference type="SMART" id="SM00387">
    <property type="entry name" value="HATPase_c"/>
    <property type="match status" value="1"/>
</dbReference>
<feature type="modified residue" description="4-aspartylphosphate" evidence="8">
    <location>
        <position position="950"/>
    </location>
</feature>
<dbReference type="PROSITE" id="PS50885">
    <property type="entry name" value="HAMP"/>
    <property type="match status" value="1"/>
</dbReference>
<comment type="subcellular location">
    <subcellularLocation>
        <location evidence="2">Membrane</location>
    </subcellularLocation>
</comment>
<dbReference type="SMART" id="SM00304">
    <property type="entry name" value="HAMP"/>
    <property type="match status" value="1"/>
</dbReference>
<organism evidence="14 15">
    <name type="scientific">Bowmanella denitrificans</name>
    <dbReference type="NCBI Taxonomy" id="366582"/>
    <lineage>
        <taxon>Bacteria</taxon>
        <taxon>Pseudomonadati</taxon>
        <taxon>Pseudomonadota</taxon>
        <taxon>Gammaproteobacteria</taxon>
        <taxon>Alteromonadales</taxon>
        <taxon>Alteromonadaceae</taxon>
        <taxon>Bowmanella</taxon>
    </lineage>
</organism>
<dbReference type="SUPFAM" id="SSF52172">
    <property type="entry name" value="CheY-like"/>
    <property type="match status" value="3"/>
</dbReference>
<evidence type="ECO:0000256" key="1">
    <source>
        <dbReference type="ARBA" id="ARBA00000085"/>
    </source>
</evidence>
<dbReference type="Pfam" id="PF00672">
    <property type="entry name" value="HAMP"/>
    <property type="match status" value="1"/>
</dbReference>
<dbReference type="CDD" id="cd00156">
    <property type="entry name" value="REC"/>
    <property type="match status" value="1"/>
</dbReference>
<keyword evidence="10" id="KW-0472">Membrane</keyword>
<dbReference type="InterPro" id="IPR004358">
    <property type="entry name" value="Sig_transdc_His_kin-like_C"/>
</dbReference>
<feature type="domain" description="HAMP" evidence="13">
    <location>
        <begin position="208"/>
        <end position="260"/>
    </location>
</feature>
<dbReference type="InterPro" id="IPR003660">
    <property type="entry name" value="HAMP_dom"/>
</dbReference>
<dbReference type="Pfam" id="PF13185">
    <property type="entry name" value="GAF_2"/>
    <property type="match status" value="1"/>
</dbReference>
<dbReference type="InterPro" id="IPR005467">
    <property type="entry name" value="His_kinase_dom"/>
</dbReference>
<evidence type="ECO:0000256" key="3">
    <source>
        <dbReference type="ARBA" id="ARBA00012438"/>
    </source>
</evidence>
<evidence type="ECO:0000256" key="9">
    <source>
        <dbReference type="SAM" id="MobiDB-lite"/>
    </source>
</evidence>
<dbReference type="InterPro" id="IPR003594">
    <property type="entry name" value="HATPase_dom"/>
</dbReference>
<dbReference type="SUPFAM" id="SSF47384">
    <property type="entry name" value="Homodimeric domain of signal transducing histidine kinase"/>
    <property type="match status" value="1"/>
</dbReference>
<keyword evidence="5" id="KW-0808">Transferase</keyword>
<proteinExistence type="predicted"/>
<dbReference type="CDD" id="cd17546">
    <property type="entry name" value="REC_hyHK_CKI1_RcsC-like"/>
    <property type="match status" value="1"/>
</dbReference>
<dbReference type="Gene3D" id="1.10.287.130">
    <property type="match status" value="1"/>
</dbReference>
<dbReference type="SUPFAM" id="SSF158472">
    <property type="entry name" value="HAMP domain-like"/>
    <property type="match status" value="1"/>
</dbReference>
<keyword evidence="7" id="KW-0902">Two-component regulatory system</keyword>
<keyword evidence="10" id="KW-1133">Transmembrane helix</keyword>
<dbReference type="Gene3D" id="3.40.50.2300">
    <property type="match status" value="3"/>
</dbReference>
<evidence type="ECO:0000259" key="12">
    <source>
        <dbReference type="PROSITE" id="PS50110"/>
    </source>
</evidence>
<dbReference type="Pfam" id="PF00072">
    <property type="entry name" value="Response_reg"/>
    <property type="match status" value="3"/>
</dbReference>
<feature type="transmembrane region" description="Helical" evidence="10">
    <location>
        <begin position="287"/>
        <end position="310"/>
    </location>
</feature>
<keyword evidence="4 8" id="KW-0597">Phosphoprotein</keyword>
<feature type="compositionally biased region" description="Acidic residues" evidence="9">
    <location>
        <begin position="445"/>
        <end position="456"/>
    </location>
</feature>
<evidence type="ECO:0000256" key="5">
    <source>
        <dbReference type="ARBA" id="ARBA00022679"/>
    </source>
</evidence>
<feature type="domain" description="Response regulatory" evidence="12">
    <location>
        <begin position="779"/>
        <end position="892"/>
    </location>
</feature>
<feature type="transmembrane region" description="Helical" evidence="10">
    <location>
        <begin position="181"/>
        <end position="206"/>
    </location>
</feature>
<protein>
    <recommendedName>
        <fullName evidence="3">histidine kinase</fullName>
        <ecNumber evidence="3">2.7.13.3</ecNumber>
    </recommendedName>
</protein>